<dbReference type="SUPFAM" id="SSF81296">
    <property type="entry name" value="E set domains"/>
    <property type="match status" value="12"/>
</dbReference>
<protein>
    <recommendedName>
        <fullName evidence="2">VWFA domain-containing protein</fullName>
    </recommendedName>
</protein>
<dbReference type="InterPro" id="IPR036465">
    <property type="entry name" value="vWFA_dom_sf"/>
</dbReference>
<dbReference type="InterPro" id="IPR013783">
    <property type="entry name" value="Ig-like_fold"/>
</dbReference>
<dbReference type="Pfam" id="PF01833">
    <property type="entry name" value="TIG"/>
    <property type="match status" value="12"/>
</dbReference>
<evidence type="ECO:0000313" key="3">
    <source>
        <dbReference type="EMBL" id="GIO33301.1"/>
    </source>
</evidence>
<dbReference type="PANTHER" id="PTHR22625:SF70">
    <property type="entry name" value="PLEXIN A, ISOFORM A"/>
    <property type="match status" value="1"/>
</dbReference>
<dbReference type="InterPro" id="IPR014756">
    <property type="entry name" value="Ig_E-set"/>
</dbReference>
<dbReference type="SUPFAM" id="SSF53300">
    <property type="entry name" value="vWA-like"/>
    <property type="match status" value="1"/>
</dbReference>
<feature type="signal peptide" evidence="1">
    <location>
        <begin position="1"/>
        <end position="30"/>
    </location>
</feature>
<name>A0A919XJE2_9BACL</name>
<dbReference type="Gene3D" id="3.40.50.410">
    <property type="entry name" value="von Willebrand factor, type A domain"/>
    <property type="match status" value="1"/>
</dbReference>
<dbReference type="SMART" id="SM00429">
    <property type="entry name" value="IPT"/>
    <property type="match status" value="12"/>
</dbReference>
<dbReference type="RefSeq" id="WP_160044097.1">
    <property type="nucleotide sequence ID" value="NZ_BORQ01000005.1"/>
</dbReference>
<keyword evidence="1" id="KW-0732">Signal</keyword>
<dbReference type="PANTHER" id="PTHR22625">
    <property type="entry name" value="PLEXIN"/>
    <property type="match status" value="1"/>
</dbReference>
<feature type="chain" id="PRO_5037149489" description="VWFA domain-containing protein" evidence="1">
    <location>
        <begin position="31"/>
        <end position="1414"/>
    </location>
</feature>
<proteinExistence type="predicted"/>
<dbReference type="Gene3D" id="2.60.40.10">
    <property type="entry name" value="Immunoglobulins"/>
    <property type="match status" value="12"/>
</dbReference>
<evidence type="ECO:0000313" key="4">
    <source>
        <dbReference type="Proteomes" id="UP000679779"/>
    </source>
</evidence>
<dbReference type="PROSITE" id="PS50234">
    <property type="entry name" value="VWFA"/>
    <property type="match status" value="1"/>
</dbReference>
<dbReference type="Pfam" id="PF00092">
    <property type="entry name" value="VWA"/>
    <property type="match status" value="1"/>
</dbReference>
<organism evidence="3 4">
    <name type="scientific">Paenibacillus albilobatus</name>
    <dbReference type="NCBI Taxonomy" id="2716884"/>
    <lineage>
        <taxon>Bacteria</taxon>
        <taxon>Bacillati</taxon>
        <taxon>Bacillota</taxon>
        <taxon>Bacilli</taxon>
        <taxon>Bacillales</taxon>
        <taxon>Paenibacillaceae</taxon>
        <taxon>Paenibacillus</taxon>
    </lineage>
</organism>
<dbReference type="CDD" id="cd00198">
    <property type="entry name" value="vWFA"/>
    <property type="match status" value="1"/>
</dbReference>
<dbReference type="InterPro" id="IPR002909">
    <property type="entry name" value="IPT_dom"/>
</dbReference>
<dbReference type="EMBL" id="BORQ01000005">
    <property type="protein sequence ID" value="GIO33301.1"/>
    <property type="molecule type" value="Genomic_DNA"/>
</dbReference>
<reference evidence="3" key="1">
    <citation type="submission" date="2021-03" db="EMBL/GenBank/DDBJ databases">
        <title>Antimicrobial resistance genes in bacteria isolated from Japanese honey, and their potential for conferring macrolide and lincosamide resistance in the American foulbrood pathogen Paenibacillus larvae.</title>
        <authorList>
            <person name="Okamoto M."/>
            <person name="Kumagai M."/>
            <person name="Kanamori H."/>
            <person name="Takamatsu D."/>
        </authorList>
    </citation>
    <scope>NUCLEOTIDE SEQUENCE</scope>
    <source>
        <strain evidence="3">J2TS6</strain>
    </source>
</reference>
<evidence type="ECO:0000256" key="1">
    <source>
        <dbReference type="SAM" id="SignalP"/>
    </source>
</evidence>
<sequence>MKGISKYIYFLLIFVLVAAPFPWTSNVAAASDTSVQVAKTIDPAKIFEGEEAKVTLNIQGSPDVNIIKPNDIILIIDRSGSMAPTYGPNKGEDKMKNAKDAAKGFIDLVDFSKHRVGVVDFASNISYKDLSTNPSDLKSYIDKITANGGTGTKAAIAKAQDLLKNHRPDAQPVIILMTDGEATEPAPNDYARQVALEQANNAKNEGVIFYTIALLQPNEDPEKSAPNLLMKEMATTAQHHHFVLGSVGLAEIYAAIVQEIGLSSAYNVTVTDTVAPEFEIVPDSYKDNIPQPVVSGNTLTWKFNELKKDMLTFNYKIKHKTGAKVGVLSVGEKDVHVKYDDYLGKPHETDIVNPTITVSYHAPEITSVVEDHGKIAGGESVVINGKYFLPDSVVLFGTTPAGSVQYVDSTKLIVTAPSGTQGSVDLKVTNKDGQFATAKYRYYADPVITSVTPNQGPLKGENTVTIEGNYFMAGATVWFGDQQAVVSSITPTKIVVKAPASATEKSVDVRVVNEDRTEAVSFKAYSYVSGPQITSLTPNQGLTTGGQEVTVTGEKFIDGAKVYFDSTEVPAVFVSPAMLKIVTPQWPKAGSVKVKVVNPDGQQTELANGYTYTYPKPEITSVDPNSGSVFGGTLMHIYGKGFLSGAKVYFDNTLLTQTTFTNSNEILVRTPAWNKGEAVDVRVVNPDGQDAVLADGFTYQLPAPPKLDSISPAEGPQAGGTVVTLTGAGFRAGLKVYFDSTLVSTSSLTDTKVTLTTPKWTTAEKVDIKVVDNYGQESILTDAFEYLAPPPPPAPKILSVTPNSGPQAGGTLVSINGSDFVSGAKVYLNDKDVTSGSTFSSKTLIYLKTPAWAKAESVSVKVVNPDNLFAVLDQAFTYDPLPAPEITTVTPNKGPVAGGTVLALQGKNFVNGATLKLGAKDVTVTFVSAAQLQFKTPAWSTGESVDIIVTNPDGQKAVLEKGYTFETPPPPPAPVISNITPDNGEMAGGTLVYINGSNFVSGAKVYFDSISVATTLNSSSQLIVRSPAWTTAESVDIRVVNPDQQEVMLKDAFTYNAPPKKPEPIITEVKPSEGETTGGQIIDVTGQNFESGTKVYFNDTLAATTFYNSTTLKVKTPVWAKAESVNIKVVNPDNQEAILTGGFTFILPPPPPAPVVQSVSPSEVAITGGTIVTITGKNFVNGAKVKLGNTNVAVTFMSSTQLAIKTPVWAQPEAVDVTVQNPDNQIGVLNGGLKFVLGPPPVISSITPNSAVNTGGDIIAIAGSNFNSSSKVFINNVEAATTLYSSTDLRARVPASTVVGPVDVKVINVNDGQFVVATGGLTYKAPAPKPGPTITSISPNNGSKAGGYIINVYGTNFASTTKVYVNNVIAPSTFYGATQLLIRVPASSVTGPVTIKVENADGQIFEAVNGFTYN</sequence>
<dbReference type="CDD" id="cd00603">
    <property type="entry name" value="IPT_PCSR"/>
    <property type="match status" value="1"/>
</dbReference>
<keyword evidence="4" id="KW-1185">Reference proteome</keyword>
<gene>
    <name evidence="3" type="ORF">J2TS6_44420</name>
</gene>
<dbReference type="GO" id="GO:0017154">
    <property type="term" value="F:semaphorin receptor activity"/>
    <property type="evidence" value="ECO:0007669"/>
    <property type="project" value="InterPro"/>
</dbReference>
<feature type="domain" description="VWFA" evidence="2">
    <location>
        <begin position="71"/>
        <end position="260"/>
    </location>
</feature>
<accession>A0A919XJE2</accession>
<dbReference type="InterPro" id="IPR031148">
    <property type="entry name" value="Plexin"/>
</dbReference>
<dbReference type="InterPro" id="IPR002035">
    <property type="entry name" value="VWF_A"/>
</dbReference>
<dbReference type="SMART" id="SM00327">
    <property type="entry name" value="VWA"/>
    <property type="match status" value="1"/>
</dbReference>
<dbReference type="Proteomes" id="UP000679779">
    <property type="component" value="Unassembled WGS sequence"/>
</dbReference>
<dbReference type="CDD" id="cd00102">
    <property type="entry name" value="IPT"/>
    <property type="match status" value="10"/>
</dbReference>
<comment type="caution">
    <text evidence="3">The sequence shown here is derived from an EMBL/GenBank/DDBJ whole genome shotgun (WGS) entry which is preliminary data.</text>
</comment>
<evidence type="ECO:0000259" key="2">
    <source>
        <dbReference type="PROSITE" id="PS50234"/>
    </source>
</evidence>